<proteinExistence type="predicted"/>
<dbReference type="PANTHER" id="PTHR35984:SF1">
    <property type="entry name" value="PERIPLASMIC SERINE PROTEASE"/>
    <property type="match status" value="1"/>
</dbReference>
<dbReference type="GO" id="GO:0016020">
    <property type="term" value="C:membrane"/>
    <property type="evidence" value="ECO:0007669"/>
    <property type="project" value="InterPro"/>
</dbReference>
<dbReference type="SUPFAM" id="SSF52096">
    <property type="entry name" value="ClpP/crotonase"/>
    <property type="match status" value="1"/>
</dbReference>
<name>A0A481YTM5_9VIRU</name>
<dbReference type="InterPro" id="IPR029045">
    <property type="entry name" value="ClpP/crotonase-like_dom_sf"/>
</dbReference>
<evidence type="ECO:0000313" key="1">
    <source>
        <dbReference type="EMBL" id="QBK86115.1"/>
    </source>
</evidence>
<dbReference type="Pfam" id="PF01972">
    <property type="entry name" value="SDH_protease"/>
    <property type="match status" value="1"/>
</dbReference>
<dbReference type="InterPro" id="IPR002825">
    <property type="entry name" value="Pept_S49_ser-pept_pro"/>
</dbReference>
<dbReference type="PANTHER" id="PTHR35984">
    <property type="entry name" value="PERIPLASMIC SERINE PROTEASE"/>
    <property type="match status" value="1"/>
</dbReference>
<dbReference type="EMBL" id="MK500330">
    <property type="protein sequence ID" value="QBK86115.1"/>
    <property type="molecule type" value="Genomic_DNA"/>
</dbReference>
<reference evidence="1" key="1">
    <citation type="journal article" date="2019" name="MBio">
        <title>Virus Genomes from Deep Sea Sediments Expand the Ocean Megavirome and Support Independent Origins of Viral Gigantism.</title>
        <authorList>
            <person name="Backstrom D."/>
            <person name="Yutin N."/>
            <person name="Jorgensen S.L."/>
            <person name="Dharamshi J."/>
            <person name="Homa F."/>
            <person name="Zaremba-Niedwiedzka K."/>
            <person name="Spang A."/>
            <person name="Wolf Y.I."/>
            <person name="Koonin E.V."/>
            <person name="Ettema T.J."/>
        </authorList>
    </citation>
    <scope>NUCLEOTIDE SEQUENCE</scope>
</reference>
<gene>
    <name evidence="1" type="ORF">LCMAC101_07100</name>
</gene>
<dbReference type="Gene3D" id="3.90.226.10">
    <property type="entry name" value="2-enoyl-CoA Hydratase, Chain A, domain 1"/>
    <property type="match status" value="1"/>
</dbReference>
<protein>
    <submittedName>
        <fullName evidence="1">Serine dehydrogenase proteinase</fullName>
    </submittedName>
</protein>
<sequence>MLETICISVVVSALVWGFIWNIPRLLKGTRFSSLLKETPQESKIGNIWTSPKLCPSGLPIGRLGGDDSDGDISPCDLMNKLKGHKPAEKDEFAELLEKVEDDNDSKIIFINHRSTSSSFAGLSLPFGDSYTTLSKKDAIKIIDILRDIPDDMTLDIILNTTGGSMTAAEIIINALHNRGGQVRVYIPHYAQSAGLLIALAGNDIYLGKNAFVSPVDPQLGYGISAASVKRFCDAREREGNPGGGWVGDLIKLISGEARAVTDRIYALIEKIVIRRSQDDSIEVIQEELASGKYNHDKPLFFQDLNRLMRNVHPSVPVDIFRLFELHNKNNL</sequence>
<organism evidence="1">
    <name type="scientific">Marseillevirus LCMAC101</name>
    <dbReference type="NCBI Taxonomy" id="2506602"/>
    <lineage>
        <taxon>Viruses</taxon>
        <taxon>Varidnaviria</taxon>
        <taxon>Bamfordvirae</taxon>
        <taxon>Nucleocytoviricota</taxon>
        <taxon>Megaviricetes</taxon>
        <taxon>Pimascovirales</taxon>
        <taxon>Pimascovirales incertae sedis</taxon>
        <taxon>Marseilleviridae</taxon>
    </lineage>
</organism>
<accession>A0A481YTM5</accession>